<dbReference type="InterPro" id="IPR035911">
    <property type="entry name" value="MurE/MurF_N"/>
</dbReference>
<evidence type="ECO:0000256" key="2">
    <source>
        <dbReference type="ARBA" id="ARBA00022598"/>
    </source>
</evidence>
<feature type="domain" description="Mur ligase N-terminal catalytic" evidence="12">
    <location>
        <begin position="25"/>
        <end position="98"/>
    </location>
</feature>
<comment type="pathway">
    <text evidence="10 11">Cell wall biogenesis; peptidoglycan biosynthesis.</text>
</comment>
<reference evidence="15" key="1">
    <citation type="submission" date="2021-03" db="EMBL/GenBank/DDBJ databases">
        <title>Alkalibacter marinus sp. nov., isolated from tidal flat sediment.</title>
        <authorList>
            <person name="Namirimu T."/>
            <person name="Yang J.-A."/>
            <person name="Yang S.-H."/>
            <person name="Kim Y.-J."/>
            <person name="Kwon K.K."/>
        </authorList>
    </citation>
    <scope>NUCLEOTIDE SEQUENCE</scope>
    <source>
        <strain evidence="15">ES005</strain>
    </source>
</reference>
<dbReference type="InterPro" id="IPR004101">
    <property type="entry name" value="Mur_ligase_C"/>
</dbReference>
<dbReference type="SUPFAM" id="SSF53244">
    <property type="entry name" value="MurD-like peptide ligases, peptide-binding domain"/>
    <property type="match status" value="1"/>
</dbReference>
<dbReference type="HAMAP" id="MF_02019">
    <property type="entry name" value="MurF"/>
    <property type="match status" value="1"/>
</dbReference>
<dbReference type="Gene3D" id="3.40.1190.10">
    <property type="entry name" value="Mur-like, catalytic domain"/>
    <property type="match status" value="1"/>
</dbReference>
<keyword evidence="8 10" id="KW-0131">Cell cycle</keyword>
<dbReference type="GO" id="GO:0005524">
    <property type="term" value="F:ATP binding"/>
    <property type="evidence" value="ECO:0007669"/>
    <property type="project" value="UniProtKB-UniRule"/>
</dbReference>
<dbReference type="PANTHER" id="PTHR43024">
    <property type="entry name" value="UDP-N-ACETYLMURAMOYL-TRIPEPTIDE--D-ALANYL-D-ALANINE LIGASE"/>
    <property type="match status" value="1"/>
</dbReference>
<keyword evidence="7 10" id="KW-0573">Peptidoglycan synthesis</keyword>
<dbReference type="Pfam" id="PF02875">
    <property type="entry name" value="Mur_ligase_C"/>
    <property type="match status" value="1"/>
</dbReference>
<evidence type="ECO:0000313" key="15">
    <source>
        <dbReference type="EMBL" id="QSX08923.1"/>
    </source>
</evidence>
<keyword evidence="9 10" id="KW-0961">Cell wall biogenesis/degradation</keyword>
<keyword evidence="3 10" id="KW-0132">Cell division</keyword>
<evidence type="ECO:0000313" key="16">
    <source>
        <dbReference type="Proteomes" id="UP000663499"/>
    </source>
</evidence>
<keyword evidence="16" id="KW-1185">Reference proteome</keyword>
<gene>
    <name evidence="10" type="primary">murF</name>
    <name evidence="15" type="ORF">J0B03_02255</name>
</gene>
<dbReference type="InterPro" id="IPR013221">
    <property type="entry name" value="Mur_ligase_cen"/>
</dbReference>
<feature type="binding site" evidence="10">
    <location>
        <begin position="111"/>
        <end position="117"/>
    </location>
    <ligand>
        <name>ATP</name>
        <dbReference type="ChEBI" id="CHEBI:30616"/>
    </ligand>
</feature>
<keyword evidence="4 10" id="KW-0547">Nucleotide-binding</keyword>
<dbReference type="NCBIfam" id="TIGR01143">
    <property type="entry name" value="murF"/>
    <property type="match status" value="1"/>
</dbReference>
<dbReference type="InterPro" id="IPR036565">
    <property type="entry name" value="Mur-like_cat_sf"/>
</dbReference>
<evidence type="ECO:0000256" key="7">
    <source>
        <dbReference type="ARBA" id="ARBA00022984"/>
    </source>
</evidence>
<evidence type="ECO:0000256" key="1">
    <source>
        <dbReference type="ARBA" id="ARBA00022490"/>
    </source>
</evidence>
<evidence type="ECO:0000259" key="13">
    <source>
        <dbReference type="Pfam" id="PF02875"/>
    </source>
</evidence>
<evidence type="ECO:0000256" key="6">
    <source>
        <dbReference type="ARBA" id="ARBA00022960"/>
    </source>
</evidence>
<feature type="domain" description="Mur ligase central" evidence="14">
    <location>
        <begin position="110"/>
        <end position="296"/>
    </location>
</feature>
<evidence type="ECO:0000259" key="12">
    <source>
        <dbReference type="Pfam" id="PF01225"/>
    </source>
</evidence>
<dbReference type="EMBL" id="CP071444">
    <property type="protein sequence ID" value="QSX08923.1"/>
    <property type="molecule type" value="Genomic_DNA"/>
</dbReference>
<dbReference type="GO" id="GO:0071555">
    <property type="term" value="P:cell wall organization"/>
    <property type="evidence" value="ECO:0007669"/>
    <property type="project" value="UniProtKB-KW"/>
</dbReference>
<comment type="function">
    <text evidence="10 11">Involved in cell wall formation. Catalyzes the final step in the synthesis of UDP-N-acetylmuramoyl-pentapeptide, the precursor of murein.</text>
</comment>
<dbReference type="GO" id="GO:0005737">
    <property type="term" value="C:cytoplasm"/>
    <property type="evidence" value="ECO:0007669"/>
    <property type="project" value="UniProtKB-SubCell"/>
</dbReference>
<dbReference type="Pfam" id="PF01225">
    <property type="entry name" value="Mur_ligase"/>
    <property type="match status" value="1"/>
</dbReference>
<dbReference type="Pfam" id="PF08245">
    <property type="entry name" value="Mur_ligase_M"/>
    <property type="match status" value="1"/>
</dbReference>
<accession>A0A974XFL2</accession>
<keyword evidence="2 10" id="KW-0436">Ligase</keyword>
<dbReference type="KEGG" id="alka:J0B03_02255"/>
<evidence type="ECO:0000256" key="3">
    <source>
        <dbReference type="ARBA" id="ARBA00022618"/>
    </source>
</evidence>
<sequence>MKPIKIEKICNVINGSASGGDLGKEITGVKIDTRQIKAGDLFVALPGEKTDGHLHLKSAKEGGASAALCQQPVDPIEGLTIIQVDDTIKALQRLASYYRALFDVPVIALTGSSGKTTTKNILVEVLSQKYKTIGTRGNKNNHIGMPLMVFDMDDDTEVAVFEMGMSGFGEIETLVQIAKPDYAIITNIGTAHMEQLGSRENILKAKAEILSTLGPDQTALVNGDDPYLRQLPPGKYHACLFGLEGEDLDWTCTSYEMDAISLTMTVREKDQDQEDIYFFTLPGRHNVYNCLVGIAIGRMMGLSKEEIQTGLNAFVPMDNRMEIQTMGSRILIDDSYNANPQSMESALDVLALYKGPAPTIAILGDMLEMGPEGPDYHRKVGAYLADQGIDYLFAYGQAALYYVEGALTLGLKSDHAKYFSTRDDLLKSLLPFWRQAGVFLVKGSRGMKLDEVVKIMKEKEE</sequence>
<dbReference type="InterPro" id="IPR051046">
    <property type="entry name" value="MurCDEF_CellWall_CoF430Synth"/>
</dbReference>
<evidence type="ECO:0000256" key="8">
    <source>
        <dbReference type="ARBA" id="ARBA00023306"/>
    </source>
</evidence>
<dbReference type="Gene3D" id="3.40.1390.10">
    <property type="entry name" value="MurE/MurF, N-terminal domain"/>
    <property type="match status" value="1"/>
</dbReference>
<dbReference type="Proteomes" id="UP000663499">
    <property type="component" value="Chromosome"/>
</dbReference>
<proteinExistence type="inferred from homology"/>
<dbReference type="SUPFAM" id="SSF63418">
    <property type="entry name" value="MurE/MurF N-terminal domain"/>
    <property type="match status" value="1"/>
</dbReference>
<dbReference type="InterPro" id="IPR000713">
    <property type="entry name" value="Mur_ligase_N"/>
</dbReference>
<dbReference type="InterPro" id="IPR036615">
    <property type="entry name" value="Mur_ligase_C_dom_sf"/>
</dbReference>
<keyword evidence="5 10" id="KW-0067">ATP-binding</keyword>
<dbReference type="Gene3D" id="3.90.190.20">
    <property type="entry name" value="Mur ligase, C-terminal domain"/>
    <property type="match status" value="1"/>
</dbReference>
<evidence type="ECO:0000256" key="10">
    <source>
        <dbReference type="HAMAP-Rule" id="MF_02019"/>
    </source>
</evidence>
<dbReference type="RefSeq" id="WP_207300264.1">
    <property type="nucleotide sequence ID" value="NZ_CP071444.1"/>
</dbReference>
<name>A0A974XFL2_9FIRM</name>
<dbReference type="GO" id="GO:0009252">
    <property type="term" value="P:peptidoglycan biosynthetic process"/>
    <property type="evidence" value="ECO:0007669"/>
    <property type="project" value="UniProtKB-UniRule"/>
</dbReference>
<dbReference type="PANTHER" id="PTHR43024:SF1">
    <property type="entry name" value="UDP-N-ACETYLMURAMOYL-TRIPEPTIDE--D-ALANYL-D-ALANINE LIGASE"/>
    <property type="match status" value="1"/>
</dbReference>
<dbReference type="GO" id="GO:0051301">
    <property type="term" value="P:cell division"/>
    <property type="evidence" value="ECO:0007669"/>
    <property type="project" value="UniProtKB-KW"/>
</dbReference>
<evidence type="ECO:0000256" key="11">
    <source>
        <dbReference type="RuleBase" id="RU004136"/>
    </source>
</evidence>
<dbReference type="GO" id="GO:0008360">
    <property type="term" value="P:regulation of cell shape"/>
    <property type="evidence" value="ECO:0007669"/>
    <property type="project" value="UniProtKB-KW"/>
</dbReference>
<keyword evidence="6 10" id="KW-0133">Cell shape</keyword>
<organism evidence="15 16">
    <name type="scientific">Alkalibacter rhizosphaerae</name>
    <dbReference type="NCBI Taxonomy" id="2815577"/>
    <lineage>
        <taxon>Bacteria</taxon>
        <taxon>Bacillati</taxon>
        <taxon>Bacillota</taxon>
        <taxon>Clostridia</taxon>
        <taxon>Eubacteriales</taxon>
        <taxon>Eubacteriaceae</taxon>
        <taxon>Alkalibacter</taxon>
    </lineage>
</organism>
<dbReference type="SUPFAM" id="SSF53623">
    <property type="entry name" value="MurD-like peptide ligases, catalytic domain"/>
    <property type="match status" value="1"/>
</dbReference>
<comment type="subcellular location">
    <subcellularLocation>
        <location evidence="10 11">Cytoplasm</location>
    </subcellularLocation>
</comment>
<keyword evidence="1 10" id="KW-0963">Cytoplasm</keyword>
<protein>
    <recommendedName>
        <fullName evidence="10 11">UDP-N-acetylmuramoyl-tripeptide--D-alanyl-D-alanine ligase</fullName>
        <ecNumber evidence="10 11">6.3.2.10</ecNumber>
    </recommendedName>
    <alternativeName>
        <fullName evidence="10">D-alanyl-D-alanine-adding enzyme</fullName>
    </alternativeName>
</protein>
<comment type="catalytic activity">
    <reaction evidence="10 11">
        <text>D-alanyl-D-alanine + UDP-N-acetyl-alpha-D-muramoyl-L-alanyl-gamma-D-glutamyl-meso-2,6-diaminopimelate + ATP = UDP-N-acetyl-alpha-D-muramoyl-L-alanyl-gamma-D-glutamyl-meso-2,6-diaminopimeloyl-D-alanyl-D-alanine + ADP + phosphate + H(+)</text>
        <dbReference type="Rhea" id="RHEA:28374"/>
        <dbReference type="ChEBI" id="CHEBI:15378"/>
        <dbReference type="ChEBI" id="CHEBI:30616"/>
        <dbReference type="ChEBI" id="CHEBI:43474"/>
        <dbReference type="ChEBI" id="CHEBI:57822"/>
        <dbReference type="ChEBI" id="CHEBI:61386"/>
        <dbReference type="ChEBI" id="CHEBI:83905"/>
        <dbReference type="ChEBI" id="CHEBI:456216"/>
        <dbReference type="EC" id="6.3.2.10"/>
    </reaction>
</comment>
<comment type="similarity">
    <text evidence="10">Belongs to the MurCDEF family. MurF subfamily.</text>
</comment>
<dbReference type="EC" id="6.3.2.10" evidence="10 11"/>
<evidence type="ECO:0000256" key="9">
    <source>
        <dbReference type="ARBA" id="ARBA00023316"/>
    </source>
</evidence>
<dbReference type="GO" id="GO:0047480">
    <property type="term" value="F:UDP-N-acetylmuramoyl-tripeptide-D-alanyl-D-alanine ligase activity"/>
    <property type="evidence" value="ECO:0007669"/>
    <property type="project" value="UniProtKB-UniRule"/>
</dbReference>
<feature type="domain" description="Mur ligase C-terminal" evidence="13">
    <location>
        <begin position="320"/>
        <end position="445"/>
    </location>
</feature>
<evidence type="ECO:0000256" key="4">
    <source>
        <dbReference type="ARBA" id="ARBA00022741"/>
    </source>
</evidence>
<dbReference type="InterPro" id="IPR005863">
    <property type="entry name" value="UDP-N-AcMur_synth"/>
</dbReference>
<evidence type="ECO:0000256" key="5">
    <source>
        <dbReference type="ARBA" id="ARBA00022840"/>
    </source>
</evidence>
<evidence type="ECO:0000259" key="14">
    <source>
        <dbReference type="Pfam" id="PF08245"/>
    </source>
</evidence>
<dbReference type="AlphaFoldDB" id="A0A974XFL2"/>